<protein>
    <submittedName>
        <fullName evidence="7">ABC transporter ATP-binding protein</fullName>
    </submittedName>
</protein>
<proteinExistence type="inferred from homology"/>
<comment type="similarity">
    <text evidence="1">Belongs to the ABC transporter superfamily.</text>
</comment>
<keyword evidence="2" id="KW-0813">Transport</keyword>
<feature type="domain" description="ABC transporter" evidence="6">
    <location>
        <begin position="18"/>
        <end position="248"/>
    </location>
</feature>
<sequence length="262" mass="28183">MSFVTRTTDPATEAPAALDVVGVSHSYGRRRALDNVSFSVRPSSFAVLLGLNGAGKSTLFSLITRLFATRSGAIRIFGFDVGGTPGEALRRLGVVFQARTLDLDLSIAQNLAYHAALHGIGARQARDRMQSVLEQVEMADRAKDKVRDLSGGEMRRVEIARSLLHRPRMLLLDEPTVGLDIKARADILAHVRGLVAREGIGVLWATHLIDEVETSDDVVVLHRGRLLDKGNVGEVASRAGAPDMGAAFAKLTGASRIEGEAR</sequence>
<dbReference type="EMBL" id="CP136862">
    <property type="protein sequence ID" value="WOJ88624.1"/>
    <property type="molecule type" value="Genomic_DNA"/>
</dbReference>
<dbReference type="SMART" id="SM00382">
    <property type="entry name" value="AAA"/>
    <property type="match status" value="1"/>
</dbReference>
<name>A0ABZ0HQC1_9HYPH</name>
<keyword evidence="4" id="KW-0547">Nucleotide-binding</keyword>
<dbReference type="PROSITE" id="PS00211">
    <property type="entry name" value="ABC_TRANSPORTER_1"/>
    <property type="match status" value="1"/>
</dbReference>
<dbReference type="PANTHER" id="PTHR42711">
    <property type="entry name" value="ABC TRANSPORTER ATP-BINDING PROTEIN"/>
    <property type="match status" value="1"/>
</dbReference>
<dbReference type="Gene3D" id="3.40.50.300">
    <property type="entry name" value="P-loop containing nucleotide triphosphate hydrolases"/>
    <property type="match status" value="1"/>
</dbReference>
<organism evidence="7 8">
    <name type="scientific">Methylocapsa polymorpha</name>
    <dbReference type="NCBI Taxonomy" id="3080828"/>
    <lineage>
        <taxon>Bacteria</taxon>
        <taxon>Pseudomonadati</taxon>
        <taxon>Pseudomonadota</taxon>
        <taxon>Alphaproteobacteria</taxon>
        <taxon>Hyphomicrobiales</taxon>
        <taxon>Beijerinckiaceae</taxon>
        <taxon>Methylocapsa</taxon>
    </lineage>
</organism>
<dbReference type="InterPro" id="IPR017871">
    <property type="entry name" value="ABC_transporter-like_CS"/>
</dbReference>
<dbReference type="InterPro" id="IPR003439">
    <property type="entry name" value="ABC_transporter-like_ATP-bd"/>
</dbReference>
<dbReference type="Proteomes" id="UP001626536">
    <property type="component" value="Chromosome"/>
</dbReference>
<dbReference type="RefSeq" id="WP_407338064.1">
    <property type="nucleotide sequence ID" value="NZ_CP136862.1"/>
</dbReference>
<dbReference type="Pfam" id="PF00005">
    <property type="entry name" value="ABC_tran"/>
    <property type="match status" value="1"/>
</dbReference>
<dbReference type="InterPro" id="IPR003593">
    <property type="entry name" value="AAA+_ATPase"/>
</dbReference>
<evidence type="ECO:0000256" key="5">
    <source>
        <dbReference type="ARBA" id="ARBA00022840"/>
    </source>
</evidence>
<dbReference type="PANTHER" id="PTHR42711:SF5">
    <property type="entry name" value="ABC TRANSPORTER ATP-BINDING PROTEIN NATA"/>
    <property type="match status" value="1"/>
</dbReference>
<dbReference type="InterPro" id="IPR050763">
    <property type="entry name" value="ABC_transporter_ATP-binding"/>
</dbReference>
<evidence type="ECO:0000256" key="1">
    <source>
        <dbReference type="ARBA" id="ARBA00005417"/>
    </source>
</evidence>
<keyword evidence="5 7" id="KW-0067">ATP-binding</keyword>
<evidence type="ECO:0000256" key="2">
    <source>
        <dbReference type="ARBA" id="ARBA00022448"/>
    </source>
</evidence>
<gene>
    <name evidence="7" type="ORF">RZS28_12455</name>
</gene>
<dbReference type="GO" id="GO:0005524">
    <property type="term" value="F:ATP binding"/>
    <property type="evidence" value="ECO:0007669"/>
    <property type="project" value="UniProtKB-KW"/>
</dbReference>
<dbReference type="InterPro" id="IPR022467">
    <property type="entry name" value="ABC_transprt_ATP-bd_su_PQQ"/>
</dbReference>
<evidence type="ECO:0000313" key="7">
    <source>
        <dbReference type="EMBL" id="WOJ88624.1"/>
    </source>
</evidence>
<keyword evidence="3" id="KW-0536">Nodulation</keyword>
<dbReference type="InterPro" id="IPR027417">
    <property type="entry name" value="P-loop_NTPase"/>
</dbReference>
<evidence type="ECO:0000256" key="3">
    <source>
        <dbReference type="ARBA" id="ARBA00022458"/>
    </source>
</evidence>
<evidence type="ECO:0000313" key="8">
    <source>
        <dbReference type="Proteomes" id="UP001626536"/>
    </source>
</evidence>
<dbReference type="NCBIfam" id="TIGR03864">
    <property type="entry name" value="PQQ_ABC_ATP"/>
    <property type="match status" value="1"/>
</dbReference>
<evidence type="ECO:0000259" key="6">
    <source>
        <dbReference type="PROSITE" id="PS50893"/>
    </source>
</evidence>
<dbReference type="SUPFAM" id="SSF52540">
    <property type="entry name" value="P-loop containing nucleoside triphosphate hydrolases"/>
    <property type="match status" value="1"/>
</dbReference>
<reference evidence="7 8" key="1">
    <citation type="submission" date="2023-10" db="EMBL/GenBank/DDBJ databases">
        <title>Novel methanotroph of the genus Methylocapsa from a subarctic wetland.</title>
        <authorList>
            <person name="Belova S.E."/>
            <person name="Oshkin I.Y."/>
            <person name="Miroshnikov K."/>
            <person name="Dedysh S.N."/>
        </authorList>
    </citation>
    <scope>NUCLEOTIDE SEQUENCE [LARGE SCALE GENOMIC DNA]</scope>
    <source>
        <strain evidence="7 8">RX1</strain>
    </source>
</reference>
<accession>A0ABZ0HQC1</accession>
<keyword evidence="8" id="KW-1185">Reference proteome</keyword>
<dbReference type="PROSITE" id="PS50893">
    <property type="entry name" value="ABC_TRANSPORTER_2"/>
    <property type="match status" value="1"/>
</dbReference>
<evidence type="ECO:0000256" key="4">
    <source>
        <dbReference type="ARBA" id="ARBA00022741"/>
    </source>
</evidence>